<reference evidence="2 3" key="1">
    <citation type="submission" date="2019-06" db="EMBL/GenBank/DDBJ databases">
        <title>Pseudomonas bimorpha sp. nov. isolated from bovine raw milk and skim milk concentrate.</title>
        <authorList>
            <person name="Hofmann K."/>
            <person name="Huptas C."/>
            <person name="Doll E."/>
            <person name="Scherer S."/>
            <person name="Wenning M."/>
        </authorList>
    </citation>
    <scope>NUCLEOTIDE SEQUENCE [LARGE SCALE GENOMIC DNA]</scope>
    <source>
        <strain evidence="2 3">DSM 13124</strain>
    </source>
</reference>
<sequence length="78" mass="8722">MEYNPSAIETLRESLGITDLAAGEFIYQLLELGQTVSVESVQKAMNASAPKRVHAPQEAKQETDIERTTRILQQKYGK</sequence>
<feature type="region of interest" description="Disordered" evidence="1">
    <location>
        <begin position="47"/>
        <end position="78"/>
    </location>
</feature>
<comment type="caution">
    <text evidence="2">The sequence shown here is derived from an EMBL/GenBank/DDBJ whole genome shotgun (WGS) entry which is preliminary data.</text>
</comment>
<dbReference type="RefSeq" id="WP_074846889.1">
    <property type="nucleotide sequence ID" value="NZ_FNSU01000003.1"/>
</dbReference>
<name>A0A9X9BMT1_PSEMA</name>
<feature type="compositionally biased region" description="Basic and acidic residues" evidence="1">
    <location>
        <begin position="55"/>
        <end position="69"/>
    </location>
</feature>
<gene>
    <name evidence="2" type="ORF">FIV41_25860</name>
</gene>
<accession>A0A9X9BMT1</accession>
<evidence type="ECO:0000256" key="1">
    <source>
        <dbReference type="SAM" id="MobiDB-lite"/>
    </source>
</evidence>
<dbReference type="EMBL" id="VFEQ01000024">
    <property type="protein sequence ID" value="TWR52516.1"/>
    <property type="molecule type" value="Genomic_DNA"/>
</dbReference>
<evidence type="ECO:0000313" key="2">
    <source>
        <dbReference type="EMBL" id="TWR52516.1"/>
    </source>
</evidence>
<dbReference type="Proteomes" id="UP000316123">
    <property type="component" value="Unassembled WGS sequence"/>
</dbReference>
<proteinExistence type="predicted"/>
<protein>
    <submittedName>
        <fullName evidence="2">Uncharacterized protein</fullName>
    </submittedName>
</protein>
<organism evidence="2 3">
    <name type="scientific">Pseudomonas marginalis</name>
    <name type="common">Pseudomonas panacis</name>
    <dbReference type="NCBI Taxonomy" id="298"/>
    <lineage>
        <taxon>Bacteria</taxon>
        <taxon>Pseudomonadati</taxon>
        <taxon>Pseudomonadota</taxon>
        <taxon>Gammaproteobacteria</taxon>
        <taxon>Pseudomonadales</taxon>
        <taxon>Pseudomonadaceae</taxon>
        <taxon>Pseudomonas</taxon>
    </lineage>
</organism>
<dbReference type="AlphaFoldDB" id="A0A9X9BMT1"/>
<evidence type="ECO:0000313" key="3">
    <source>
        <dbReference type="Proteomes" id="UP000316123"/>
    </source>
</evidence>